<evidence type="ECO:0000313" key="2">
    <source>
        <dbReference type="Proteomes" id="UP001225316"/>
    </source>
</evidence>
<gene>
    <name evidence="1" type="ORF">QEH52_14745</name>
</gene>
<protein>
    <submittedName>
        <fullName evidence="1">Uncharacterized protein</fullName>
    </submittedName>
</protein>
<reference evidence="1 2" key="1">
    <citation type="submission" date="2023-04" db="EMBL/GenBank/DDBJ databases">
        <title>A novel bacteria isolated from coastal sediment.</title>
        <authorList>
            <person name="Liu X.-J."/>
            <person name="Du Z.-J."/>
        </authorList>
    </citation>
    <scope>NUCLEOTIDE SEQUENCE [LARGE SCALE GENOMIC DNA]</scope>
    <source>
        <strain evidence="1 2">SDUM461003</strain>
    </source>
</reference>
<name>A0ABU1AXA7_9BACT</name>
<sequence length="261" mass="30362">MKFEPQLLTEGEAFKLVASQEKAKEKQKNDFNAVLKAEKAIEEYRFCKDGRRYLHRRVDSPKETGIGLVEIENIEIREPQYLSEFVPEGYRSEMISFSVTNYDDLYSEIKWRDGKCIFSVWTNVALKYLPALSSFKQDDVCYSYFGFTDNIDSGREKERAGTHYFNGQVYEYESCWKEPPVVLGDEPEYVVISEEAGTIVPDELYEQMDAVLRFYLENEDSLRVAYLNMQSLNNARADYLLKNPPHPEESILIYSFTPSGE</sequence>
<organism evidence="1 2">
    <name type="scientific">Thalassobacterium maritimum</name>
    <dbReference type="NCBI Taxonomy" id="3041265"/>
    <lineage>
        <taxon>Bacteria</taxon>
        <taxon>Pseudomonadati</taxon>
        <taxon>Verrucomicrobiota</taxon>
        <taxon>Opitutia</taxon>
        <taxon>Puniceicoccales</taxon>
        <taxon>Coraliomargaritaceae</taxon>
        <taxon>Thalassobacterium</taxon>
    </lineage>
</organism>
<dbReference type="Proteomes" id="UP001225316">
    <property type="component" value="Unassembled WGS sequence"/>
</dbReference>
<accession>A0ABU1AXA7</accession>
<dbReference type="EMBL" id="JARXHW010000040">
    <property type="protein sequence ID" value="MDQ8208782.1"/>
    <property type="molecule type" value="Genomic_DNA"/>
</dbReference>
<comment type="caution">
    <text evidence="1">The sequence shown here is derived from an EMBL/GenBank/DDBJ whole genome shotgun (WGS) entry which is preliminary data.</text>
</comment>
<proteinExistence type="predicted"/>
<dbReference type="RefSeq" id="WP_308951466.1">
    <property type="nucleotide sequence ID" value="NZ_JARXHW010000040.1"/>
</dbReference>
<evidence type="ECO:0000313" key="1">
    <source>
        <dbReference type="EMBL" id="MDQ8208782.1"/>
    </source>
</evidence>
<keyword evidence="2" id="KW-1185">Reference proteome</keyword>